<keyword evidence="2" id="KW-1185">Reference proteome</keyword>
<protein>
    <recommendedName>
        <fullName evidence="3">Tc1-like transposase DDE domain-containing protein</fullName>
    </recommendedName>
</protein>
<reference evidence="1" key="1">
    <citation type="submission" date="2020-07" db="EMBL/GenBank/DDBJ databases">
        <title>A long reads based de novo assembly of the rainbow trout Arlee double haploid line genome.</title>
        <authorList>
            <person name="Gao G."/>
            <person name="Palti Y."/>
        </authorList>
    </citation>
    <scope>NUCLEOTIDE SEQUENCE [LARGE SCALE GENOMIC DNA]</scope>
</reference>
<accession>A0A8C7T1P1</accession>
<sequence>MKPKLNFLATMQNCHVWRKPGTIPTLKHGGGGIMLWGCFSVAGNGRLVRIEGKMNRTNYREILHENLLQSAQDLRLGQSFTFQQDNDPVHKAKTMQEWLRDKSLNVLQWPNHCAGMLPIQPDRA</sequence>
<evidence type="ECO:0008006" key="3">
    <source>
        <dbReference type="Google" id="ProtNLM"/>
    </source>
</evidence>
<dbReference type="InterPro" id="IPR036397">
    <property type="entry name" value="RNaseH_sf"/>
</dbReference>
<dbReference type="GO" id="GO:0003676">
    <property type="term" value="F:nucleic acid binding"/>
    <property type="evidence" value="ECO:0007669"/>
    <property type="project" value="InterPro"/>
</dbReference>
<dbReference type="Ensembl" id="ENSOMYT00000084253.2">
    <property type="protein sequence ID" value="ENSOMYP00000077384.2"/>
    <property type="gene ID" value="ENSOMYG00000035799.2"/>
</dbReference>
<proteinExistence type="predicted"/>
<reference evidence="1" key="3">
    <citation type="submission" date="2025-09" db="UniProtKB">
        <authorList>
            <consortium name="Ensembl"/>
        </authorList>
    </citation>
    <scope>IDENTIFICATION</scope>
</reference>
<evidence type="ECO:0000313" key="1">
    <source>
        <dbReference type="Ensembl" id="ENSOMYP00000077384.2"/>
    </source>
</evidence>
<dbReference type="Proteomes" id="UP000694395">
    <property type="component" value="Chromosome 10"/>
</dbReference>
<reference evidence="1" key="2">
    <citation type="submission" date="2025-08" db="UniProtKB">
        <authorList>
            <consortium name="Ensembl"/>
        </authorList>
    </citation>
    <scope>IDENTIFICATION</scope>
</reference>
<organism evidence="1 2">
    <name type="scientific">Oncorhynchus mykiss</name>
    <name type="common">Rainbow trout</name>
    <name type="synonym">Salmo gairdneri</name>
    <dbReference type="NCBI Taxonomy" id="8022"/>
    <lineage>
        <taxon>Eukaryota</taxon>
        <taxon>Metazoa</taxon>
        <taxon>Chordata</taxon>
        <taxon>Craniata</taxon>
        <taxon>Vertebrata</taxon>
        <taxon>Euteleostomi</taxon>
        <taxon>Actinopterygii</taxon>
        <taxon>Neopterygii</taxon>
        <taxon>Teleostei</taxon>
        <taxon>Protacanthopterygii</taxon>
        <taxon>Salmoniformes</taxon>
        <taxon>Salmonidae</taxon>
        <taxon>Salmoninae</taxon>
        <taxon>Oncorhynchus</taxon>
    </lineage>
</organism>
<dbReference type="AlphaFoldDB" id="A0A8C7T1P1"/>
<dbReference type="GeneTree" id="ENSGT01120000271870"/>
<dbReference type="Gene3D" id="3.30.420.10">
    <property type="entry name" value="Ribonuclease H-like superfamily/Ribonuclease H"/>
    <property type="match status" value="1"/>
</dbReference>
<evidence type="ECO:0000313" key="2">
    <source>
        <dbReference type="Proteomes" id="UP000694395"/>
    </source>
</evidence>
<name>A0A8C7T1P1_ONCMY</name>